<dbReference type="GO" id="GO:0005886">
    <property type="term" value="C:plasma membrane"/>
    <property type="evidence" value="ECO:0007669"/>
    <property type="project" value="UniProtKB-SubCell"/>
</dbReference>
<feature type="transmembrane region" description="Helical" evidence="10">
    <location>
        <begin position="718"/>
        <end position="740"/>
    </location>
</feature>
<keyword evidence="5 10" id="KW-0812">Transmembrane</keyword>
<evidence type="ECO:0000256" key="6">
    <source>
        <dbReference type="ARBA" id="ARBA00022971"/>
    </source>
</evidence>
<dbReference type="AlphaFoldDB" id="A0A2T2ZWN6"/>
<evidence type="ECO:0000256" key="5">
    <source>
        <dbReference type="ARBA" id="ARBA00022692"/>
    </source>
</evidence>
<dbReference type="OrthoDB" id="5356111at2759"/>
<dbReference type="PANTHER" id="PTHR31030:SF1">
    <property type="entry name" value="PLASMA MEMBRANE FUSION PROTEIN PRM1"/>
    <property type="match status" value="1"/>
</dbReference>
<evidence type="ECO:0000256" key="3">
    <source>
        <dbReference type="ARBA" id="ARBA00010780"/>
    </source>
</evidence>
<comment type="caution">
    <text evidence="10">Lacks conserved residue(s) required for the propagation of feature annotation.</text>
</comment>
<evidence type="ECO:0000256" key="7">
    <source>
        <dbReference type="ARBA" id="ARBA00022989"/>
    </source>
</evidence>
<evidence type="ECO:0000313" key="12">
    <source>
        <dbReference type="EMBL" id="PSR78523.1"/>
    </source>
</evidence>
<keyword evidence="6 10" id="KW-0184">Conjugation</keyword>
<feature type="compositionally biased region" description="Low complexity" evidence="11">
    <location>
        <begin position="63"/>
        <end position="78"/>
    </location>
</feature>
<keyword evidence="9" id="KW-0325">Glycoprotein</keyword>
<protein>
    <recommendedName>
        <fullName evidence="10">Plasma membrane fusion protein PRM1</fullName>
    </recommendedName>
</protein>
<dbReference type="GO" id="GO:0032220">
    <property type="term" value="P:plasma membrane fusion involved in cytogamy"/>
    <property type="evidence" value="ECO:0007669"/>
    <property type="project" value="TreeGrafter"/>
</dbReference>
<keyword evidence="13" id="KW-1185">Reference proteome</keyword>
<accession>A0A2T2ZWN6</accession>
<keyword evidence="8 10" id="KW-0472">Membrane</keyword>
<feature type="region of interest" description="Disordered" evidence="11">
    <location>
        <begin position="1"/>
        <end position="42"/>
    </location>
</feature>
<dbReference type="GO" id="GO:0043332">
    <property type="term" value="C:mating projection tip"/>
    <property type="evidence" value="ECO:0007669"/>
    <property type="project" value="UniProtKB-UniRule"/>
</dbReference>
<dbReference type="EMBL" id="KZ678602">
    <property type="protein sequence ID" value="PSR78523.1"/>
    <property type="molecule type" value="Genomic_DNA"/>
</dbReference>
<evidence type="ECO:0000256" key="8">
    <source>
        <dbReference type="ARBA" id="ARBA00023136"/>
    </source>
</evidence>
<evidence type="ECO:0000256" key="9">
    <source>
        <dbReference type="ARBA" id="ARBA00023180"/>
    </source>
</evidence>
<evidence type="ECO:0000313" key="13">
    <source>
        <dbReference type="Proteomes" id="UP000241462"/>
    </source>
</evidence>
<dbReference type="STRING" id="2025994.A0A2T2ZWN6"/>
<dbReference type="Proteomes" id="UP000241462">
    <property type="component" value="Unassembled WGS sequence"/>
</dbReference>
<comment type="function">
    <text evidence="1 10">Involved in cell fusion during mating by stabilizing the plasma membrane fusion event.</text>
</comment>
<organism evidence="12 13">
    <name type="scientific">Coniella lustricola</name>
    <dbReference type="NCBI Taxonomy" id="2025994"/>
    <lineage>
        <taxon>Eukaryota</taxon>
        <taxon>Fungi</taxon>
        <taxon>Dikarya</taxon>
        <taxon>Ascomycota</taxon>
        <taxon>Pezizomycotina</taxon>
        <taxon>Sordariomycetes</taxon>
        <taxon>Sordariomycetidae</taxon>
        <taxon>Diaporthales</taxon>
        <taxon>Schizoparmaceae</taxon>
        <taxon>Coniella</taxon>
    </lineage>
</organism>
<keyword evidence="7 10" id="KW-1133">Transmembrane helix</keyword>
<dbReference type="InterPro" id="IPR026777">
    <property type="entry name" value="PRM1"/>
</dbReference>
<gene>
    <name evidence="12" type="ORF">BD289DRAFT_376549</name>
</gene>
<feature type="transmembrane region" description="Helical" evidence="10">
    <location>
        <begin position="213"/>
        <end position="232"/>
    </location>
</feature>
<name>A0A2T2ZWN6_9PEZI</name>
<comment type="subcellular location">
    <subcellularLocation>
        <location evidence="2 10">Cell membrane</location>
        <topology evidence="2 10">Multi-pass membrane protein</topology>
    </subcellularLocation>
</comment>
<proteinExistence type="inferred from homology"/>
<feature type="region of interest" description="Disordered" evidence="11">
    <location>
        <begin position="60"/>
        <end position="126"/>
    </location>
</feature>
<evidence type="ECO:0000256" key="11">
    <source>
        <dbReference type="SAM" id="MobiDB-lite"/>
    </source>
</evidence>
<dbReference type="InParanoid" id="A0A2T2ZWN6"/>
<keyword evidence="4 10" id="KW-1003">Cell membrane</keyword>
<evidence type="ECO:0000256" key="2">
    <source>
        <dbReference type="ARBA" id="ARBA00004651"/>
    </source>
</evidence>
<feature type="compositionally biased region" description="Polar residues" evidence="11">
    <location>
        <begin position="79"/>
        <end position="88"/>
    </location>
</feature>
<sequence>MESRCAGEALSDGRGIGPAPGPRPGASYDSDGGNGGDVHYGRAEEYAATSGVRHRDFFTLFPSSRNNNNNNSDTSFSNTHRTYPSSQNPAQPRPLPLPQPTSPPTPDRDKYADPEPNPDTTHSGAVTPYLGLRARLTQVPINRWTVLLLLVLARMLVFFGGMHMALDNARQEAAVACASVEAVGSTLVSMPYYMSVGVNKLVANGITDTVHGLYDLLILILHASLALIMFLIDTTYGTLACVADTYVHGLLTLATAAIQTLIADLSKSLETIAAGLGTAVSNLGTAIQNVESQVDKIINDASLFTSPPSITWPTVDPLQSGVASLQSFQGIDGNSTIAAMTNFNNSVPNYAQVEADVQAVIGLPFAMLETLLNESLGSWTMGPELLGLQPHGRATKQTLTFCSGNDALSNFFDVLFTIARDAKIIAITVIVVAAVLVAAFMWWWETKRFRAAAKTAKVIFAQHREPLDGVYLIARPVTARVGLWASQKLFPVPGARRQKLLRWCLAYATTHSALFVFSLALAGGLSALCQFLVWRAVSREAAPVLAQEVDDFAAAVLVSLENSSAAWASGTNAAMDGLAAAVNGHVLVYVSDATQAITHAIDVFENQTEKVLGEALGKVPALESFANGMLGCILFDKLDRVKKGMAWIQDSAHVSMPVVPADVFSLALNSSSSDGAGTGNTSLTGMLASSGYSAVDAISAAVDKVTNALWTSMVTEGLIALVLLLVYVAYALLAIVQAALRMTCLDERCVLSRSLAG</sequence>
<feature type="transmembrane region" description="Helical" evidence="10">
    <location>
        <begin position="424"/>
        <end position="444"/>
    </location>
</feature>
<evidence type="ECO:0000256" key="10">
    <source>
        <dbReference type="RuleBase" id="RU366035"/>
    </source>
</evidence>
<feature type="transmembrane region" description="Helical" evidence="10">
    <location>
        <begin position="513"/>
        <end position="534"/>
    </location>
</feature>
<comment type="similarity">
    <text evidence="3 10">Belongs to the PRM1 family.</text>
</comment>
<feature type="transmembrane region" description="Helical" evidence="10">
    <location>
        <begin position="144"/>
        <end position="166"/>
    </location>
</feature>
<evidence type="ECO:0000256" key="1">
    <source>
        <dbReference type="ARBA" id="ARBA00002512"/>
    </source>
</evidence>
<feature type="compositionally biased region" description="Pro residues" evidence="11">
    <location>
        <begin position="91"/>
        <end position="105"/>
    </location>
</feature>
<evidence type="ECO:0000256" key="4">
    <source>
        <dbReference type="ARBA" id="ARBA00022475"/>
    </source>
</evidence>
<reference evidence="12 13" key="1">
    <citation type="journal article" date="2018" name="Mycol. Prog.">
        <title>Coniella lustricola, a new species from submerged detritus.</title>
        <authorList>
            <person name="Raudabaugh D.B."/>
            <person name="Iturriaga T."/>
            <person name="Carver A."/>
            <person name="Mondo S."/>
            <person name="Pangilinan J."/>
            <person name="Lipzen A."/>
            <person name="He G."/>
            <person name="Amirebrahimi M."/>
            <person name="Grigoriev I.V."/>
            <person name="Miller A.N."/>
        </authorList>
    </citation>
    <scope>NUCLEOTIDE SEQUENCE [LARGE SCALE GENOMIC DNA]</scope>
    <source>
        <strain evidence="12 13">B22-T-1</strain>
    </source>
</reference>
<feature type="transmembrane region" description="Helical" evidence="10">
    <location>
        <begin position="173"/>
        <end position="193"/>
    </location>
</feature>
<dbReference type="PANTHER" id="PTHR31030">
    <property type="entry name" value="PLASMA MEMBRANE FUSION PROTEIN PRM1"/>
    <property type="match status" value="1"/>
</dbReference>
<dbReference type="FunCoup" id="A0A2T2ZWN6">
    <property type="interactions" value="21"/>
</dbReference>